<reference evidence="1" key="1">
    <citation type="journal article" date="2020" name="Nature">
        <title>Giant virus diversity and host interactions through global metagenomics.</title>
        <authorList>
            <person name="Schulz F."/>
            <person name="Roux S."/>
            <person name="Paez-Espino D."/>
            <person name="Jungbluth S."/>
            <person name="Walsh D.A."/>
            <person name="Denef V.J."/>
            <person name="McMahon K.D."/>
            <person name="Konstantinidis K.T."/>
            <person name="Eloe-Fadrosh E.A."/>
            <person name="Kyrpides N.C."/>
            <person name="Woyke T."/>
        </authorList>
    </citation>
    <scope>NUCLEOTIDE SEQUENCE</scope>
    <source>
        <strain evidence="1">GVMAG-M-3300023184-177</strain>
    </source>
</reference>
<sequence length="164" mass="19061">MSFMSNYPIIITLPTGETINCKEVPVATTSYSKLVKSDESVAVLYTPYGWSTMICTKDCCKIKQMYNYNLKTQLVFDSKIVLAVLSSGNHANKKYNYNINDYMDYIFKLTKELHPTNQTRFKEFVPYLQVEFVPKNTIFHIGNKGYDSTEYIEIYNPLEYWATS</sequence>
<dbReference type="AlphaFoldDB" id="A0A6C0HW82"/>
<organism evidence="1">
    <name type="scientific">viral metagenome</name>
    <dbReference type="NCBI Taxonomy" id="1070528"/>
    <lineage>
        <taxon>unclassified sequences</taxon>
        <taxon>metagenomes</taxon>
        <taxon>organismal metagenomes</taxon>
    </lineage>
</organism>
<dbReference type="EMBL" id="MN740026">
    <property type="protein sequence ID" value="QHT84754.1"/>
    <property type="molecule type" value="Genomic_DNA"/>
</dbReference>
<proteinExistence type="predicted"/>
<protein>
    <submittedName>
        <fullName evidence="1">Uncharacterized protein</fullName>
    </submittedName>
</protein>
<accession>A0A6C0HW82</accession>
<name>A0A6C0HW82_9ZZZZ</name>
<evidence type="ECO:0000313" key="1">
    <source>
        <dbReference type="EMBL" id="QHT84754.1"/>
    </source>
</evidence>